<organism evidence="1">
    <name type="scientific">Mucochytrium quahogii</name>
    <dbReference type="NCBI Taxonomy" id="96639"/>
    <lineage>
        <taxon>Eukaryota</taxon>
        <taxon>Sar</taxon>
        <taxon>Stramenopiles</taxon>
        <taxon>Bigyra</taxon>
        <taxon>Labyrinthulomycetes</taxon>
        <taxon>Thraustochytrida</taxon>
        <taxon>Thraustochytriidae</taxon>
        <taxon>Mucochytrium</taxon>
    </lineage>
</organism>
<protein>
    <submittedName>
        <fullName evidence="1">Uncharacterized protein</fullName>
    </submittedName>
</protein>
<accession>A0A7S2S1N4</accession>
<reference evidence="1" key="1">
    <citation type="submission" date="2021-01" db="EMBL/GenBank/DDBJ databases">
        <authorList>
            <person name="Corre E."/>
            <person name="Pelletier E."/>
            <person name="Niang G."/>
            <person name="Scheremetjew M."/>
            <person name="Finn R."/>
            <person name="Kale V."/>
            <person name="Holt S."/>
            <person name="Cochrane G."/>
            <person name="Meng A."/>
            <person name="Brown T."/>
            <person name="Cohen L."/>
        </authorList>
    </citation>
    <scope>NUCLEOTIDE SEQUENCE</scope>
    <source>
        <strain evidence="1">NY070348D</strain>
    </source>
</reference>
<dbReference type="EMBL" id="HBHK01014814">
    <property type="protein sequence ID" value="CAD9686887.1"/>
    <property type="molecule type" value="Transcribed_RNA"/>
</dbReference>
<sequence>MSGVNFPVDDTGKRSTTTPAKTIWCGAFEGCSDQLVSGIREEQNWRHKYGDHVYELTKESLKSPEASIKVAENGLKAVYETFDFVRDGESCKLAQAMEKYTDTTPMTGFVESKGETQVDLEKAVSIPFDSNNYSGDELIELLQSKAEAGEIEQDVVESIKKIITNAKDWRDSLKDTYFVLFGATSELCPFEKLLELGLNVIAVARPNAERQARLIEAAECAPKGATLTVPVLKPVDDAKKLEDKGFLASVCGCDIITHAPELRNWLVSLYPGKRFCIGSYIYLDGAKHVLASVAMDAVLKDVLKHRENACLTYLGTPAVVYPITKAAYEDSKRRFEESRPWWQSITSAILGPYTMNMSPPVVADSIDTRAQDQAKEIYLFNGIANVQGPNYLLAKTIQNWRVVVTREVLKRRVSVNMAPTCKTDSVMHVASVANAVRGMKVFAPLVAYEPESAKGIMGLLLIYDMCSEDSAANPAVILKNPMEIFATNGVHGGLWRCPYSFESIGKTSYVAGLLKLS</sequence>
<gene>
    <name evidence="1" type="ORF">QSP1433_LOCUS9318</name>
</gene>
<dbReference type="AlphaFoldDB" id="A0A7S2S1N4"/>
<evidence type="ECO:0000313" key="1">
    <source>
        <dbReference type="EMBL" id="CAD9686887.1"/>
    </source>
</evidence>
<proteinExistence type="predicted"/>
<name>A0A7S2S1N4_9STRA</name>